<reference evidence="5" key="1">
    <citation type="journal article" date="2014" name="Int. J. Syst. Evol. Microbiol.">
        <title>Complete genome sequence of Corynebacterium casei LMG S-19264T (=DSM 44701T), isolated from a smear-ripened cheese.</title>
        <authorList>
            <consortium name="US DOE Joint Genome Institute (JGI-PGF)"/>
            <person name="Walter F."/>
            <person name="Albersmeier A."/>
            <person name="Kalinowski J."/>
            <person name="Ruckert C."/>
        </authorList>
    </citation>
    <scope>NUCLEOTIDE SEQUENCE</scope>
    <source>
        <strain evidence="5">KCTC 12870</strain>
    </source>
</reference>
<dbReference type="CDD" id="cd01129">
    <property type="entry name" value="PulE-GspE-like"/>
    <property type="match status" value="1"/>
</dbReference>
<evidence type="ECO:0000259" key="4">
    <source>
        <dbReference type="PROSITE" id="PS00662"/>
    </source>
</evidence>
<dbReference type="SUPFAM" id="SSF52540">
    <property type="entry name" value="P-loop containing nucleoside triphosphate hydrolases"/>
    <property type="match status" value="1"/>
</dbReference>
<evidence type="ECO:0000256" key="2">
    <source>
        <dbReference type="ARBA" id="ARBA00022741"/>
    </source>
</evidence>
<dbReference type="GO" id="GO:0005886">
    <property type="term" value="C:plasma membrane"/>
    <property type="evidence" value="ECO:0007669"/>
    <property type="project" value="TreeGrafter"/>
</dbReference>
<dbReference type="InterPro" id="IPR001482">
    <property type="entry name" value="T2SS/T4SS_dom"/>
</dbReference>
<gene>
    <name evidence="5" type="primary">pilB</name>
    <name evidence="5" type="ORF">GCM10007047_01520</name>
</gene>
<dbReference type="PROSITE" id="PS00662">
    <property type="entry name" value="T2SP_E"/>
    <property type="match status" value="1"/>
</dbReference>
<dbReference type="SUPFAM" id="SSF160246">
    <property type="entry name" value="EspE N-terminal domain-like"/>
    <property type="match status" value="1"/>
</dbReference>
<name>A0A8J3D951_9BACT</name>
<dbReference type="FunFam" id="3.30.450.90:FF:000001">
    <property type="entry name" value="Type II secretion system ATPase GspE"/>
    <property type="match status" value="1"/>
</dbReference>
<dbReference type="Pfam" id="PF05157">
    <property type="entry name" value="MshEN"/>
    <property type="match status" value="1"/>
</dbReference>
<evidence type="ECO:0000256" key="3">
    <source>
        <dbReference type="ARBA" id="ARBA00022840"/>
    </source>
</evidence>
<dbReference type="RefSeq" id="WP_189510839.1">
    <property type="nucleotide sequence ID" value="NZ_BMXG01000001.1"/>
</dbReference>
<dbReference type="Pfam" id="PF00437">
    <property type="entry name" value="T2SSE"/>
    <property type="match status" value="1"/>
</dbReference>
<keyword evidence="3" id="KW-0067">ATP-binding</keyword>
<dbReference type="EMBL" id="BMXG01000001">
    <property type="protein sequence ID" value="GHB90469.1"/>
    <property type="molecule type" value="Genomic_DNA"/>
</dbReference>
<dbReference type="Gene3D" id="3.40.50.300">
    <property type="entry name" value="P-loop containing nucleotide triphosphate hydrolases"/>
    <property type="match status" value="1"/>
</dbReference>
<evidence type="ECO:0000256" key="1">
    <source>
        <dbReference type="ARBA" id="ARBA00006611"/>
    </source>
</evidence>
<dbReference type="Proteomes" id="UP000642829">
    <property type="component" value="Unassembled WGS sequence"/>
</dbReference>
<keyword evidence="2" id="KW-0547">Nucleotide-binding</keyword>
<dbReference type="PANTHER" id="PTHR30258">
    <property type="entry name" value="TYPE II SECRETION SYSTEM PROTEIN GSPE-RELATED"/>
    <property type="match status" value="1"/>
</dbReference>
<sequence>MFEDHNDTIYEILQESDLIDNAQLDDLNQAHINTGKALAEEAIDSELVERHELLQLVADYLQYEYLEKPPERIDEEIVQSVKASVARMYAVLPLRVDDSSIDLLAKDPFNNNIIDDLTFSLSKDVNLIVTDPDFIDNLIVQHYGSEDASIDDLLDEIRSSEAEISASTDLSASELTNLANETPIIRFVNLVLQQAIRDKASDIHFEPFEKQFRIRYRIDGALYEMAPPPSNLAIPVISRIKVLSSLNIAERRIPQDGRIKMTIAGRPVDLRVSTLPTQFGESVVLRVLDKSVVNLDLDNLSMPEDILHTIRSLVARPNGIFIVTGPTGSGKTTTLYSALREVNQIDTKILTAEDPVEYEIDGIMQVAINHVVGLNFAAALRSFLRQDPDKIMVGEIRDLETAQIAVQASLTGHVVLSTLHTNDAPGAVTRMIDMGLEPFLISASLEGVLGQRLVRRICPSCRIAYEPDGELIDILGIDPLEIADKQFYYGKGCSECSQTGYRGRQGLFEMMGISDTIRDLITQKAPTLVLKQKALEQGMRTLRDDGLRAIFDGATTIEEVLKYT</sequence>
<dbReference type="AlphaFoldDB" id="A0A8J3D951"/>
<dbReference type="GO" id="GO:0005524">
    <property type="term" value="F:ATP binding"/>
    <property type="evidence" value="ECO:0007669"/>
    <property type="project" value="UniProtKB-KW"/>
</dbReference>
<comment type="similarity">
    <text evidence="1">Belongs to the GSP E family.</text>
</comment>
<accession>A0A8J3D951</accession>
<keyword evidence="6" id="KW-1185">Reference proteome</keyword>
<dbReference type="InterPro" id="IPR027417">
    <property type="entry name" value="P-loop_NTPase"/>
</dbReference>
<dbReference type="Gene3D" id="3.30.450.90">
    <property type="match status" value="1"/>
</dbReference>
<feature type="domain" description="Bacterial type II secretion system protein E" evidence="4">
    <location>
        <begin position="384"/>
        <end position="398"/>
    </location>
</feature>
<evidence type="ECO:0000313" key="6">
    <source>
        <dbReference type="Proteomes" id="UP000642829"/>
    </source>
</evidence>
<dbReference type="Gene3D" id="3.30.300.160">
    <property type="entry name" value="Type II secretion system, protein E, N-terminal domain"/>
    <property type="match status" value="1"/>
</dbReference>
<protein>
    <submittedName>
        <fullName evidence="5">Type IV fimbrial assembly protein PilB</fullName>
    </submittedName>
</protein>
<dbReference type="GO" id="GO:0016887">
    <property type="term" value="F:ATP hydrolysis activity"/>
    <property type="evidence" value="ECO:0007669"/>
    <property type="project" value="TreeGrafter"/>
</dbReference>
<dbReference type="FunFam" id="3.40.50.300:FF:000398">
    <property type="entry name" value="Type IV pilus assembly ATPase PilB"/>
    <property type="match status" value="1"/>
</dbReference>
<organism evidence="5 6">
    <name type="scientific">Cerasicoccus arenae</name>
    <dbReference type="NCBI Taxonomy" id="424488"/>
    <lineage>
        <taxon>Bacteria</taxon>
        <taxon>Pseudomonadati</taxon>
        <taxon>Verrucomicrobiota</taxon>
        <taxon>Opitutia</taxon>
        <taxon>Puniceicoccales</taxon>
        <taxon>Cerasicoccaceae</taxon>
        <taxon>Cerasicoccus</taxon>
    </lineage>
</organism>
<evidence type="ECO:0000313" key="5">
    <source>
        <dbReference type="EMBL" id="GHB90469.1"/>
    </source>
</evidence>
<dbReference type="PANTHER" id="PTHR30258:SF1">
    <property type="entry name" value="PROTEIN TRANSPORT PROTEIN HOFB HOMOLOG"/>
    <property type="match status" value="1"/>
</dbReference>
<comment type="caution">
    <text evidence="5">The sequence shown here is derived from an EMBL/GenBank/DDBJ whole genome shotgun (WGS) entry which is preliminary data.</text>
</comment>
<dbReference type="InterPro" id="IPR007831">
    <property type="entry name" value="T2SS_GspE_N"/>
</dbReference>
<dbReference type="InterPro" id="IPR037257">
    <property type="entry name" value="T2SS_E_N_sf"/>
</dbReference>
<proteinExistence type="inferred from homology"/>
<reference evidence="5" key="2">
    <citation type="submission" date="2020-09" db="EMBL/GenBank/DDBJ databases">
        <authorList>
            <person name="Sun Q."/>
            <person name="Kim S."/>
        </authorList>
    </citation>
    <scope>NUCLEOTIDE SEQUENCE</scope>
    <source>
        <strain evidence="5">KCTC 12870</strain>
    </source>
</reference>